<keyword evidence="1" id="KW-0812">Transmembrane</keyword>
<dbReference type="InterPro" id="IPR007163">
    <property type="entry name" value="VCA0040-like"/>
</dbReference>
<dbReference type="Pfam" id="PF04018">
    <property type="entry name" value="VCA0040-like"/>
    <property type="match status" value="1"/>
</dbReference>
<reference evidence="3" key="1">
    <citation type="submission" date="2023-07" db="EMBL/GenBank/DDBJ databases">
        <authorList>
            <person name="Colorado M.A."/>
            <person name="Villamil L.M."/>
            <person name="Melo J.F."/>
            <person name="Rodriguez J.A."/>
            <person name="Ruiz R.Y."/>
        </authorList>
    </citation>
    <scope>NUCLEOTIDE SEQUENCE [LARGE SCALE GENOMIC DNA]</scope>
    <source>
        <strain evidence="3">C33</strain>
    </source>
</reference>
<evidence type="ECO:0000313" key="2">
    <source>
        <dbReference type="EMBL" id="MDX8335311.1"/>
    </source>
</evidence>
<feature type="transmembrane region" description="Helical" evidence="1">
    <location>
        <begin position="6"/>
        <end position="32"/>
    </location>
</feature>
<protein>
    <submittedName>
        <fullName evidence="2">DUF368 domain-containing protein</fullName>
    </submittedName>
</protein>
<gene>
    <name evidence="2" type="ORF">RFV38_02185</name>
</gene>
<sequence length="247" mass="26526">MFKNFLKGIVIGIANVLPGVSGGTLAVVLNIYDKLTEAVGNFFTAPMEKKIEYAKFLSQIGAGAVVGIVVFAGVISKMYDLYPKGTTIAFLLLILPSIPVILKGEKFLKKDNLIAFFGGVLFTGLFIYLTKLLAGDEVTRTVATAFTAAYGIKLFFCGIVAAGAMVIPGISGSLLLMILGEYYNILSYIKSFNILPLTFFAAGTGIGLVLVAKAINILLKKYRSYTLNFIVGIIIVSLFQIAETLFS</sequence>
<accession>A0ABU4W710</accession>
<evidence type="ECO:0000313" key="3">
    <source>
        <dbReference type="Proteomes" id="UP001279681"/>
    </source>
</evidence>
<proteinExistence type="predicted"/>
<dbReference type="PANTHER" id="PTHR37308:SF1">
    <property type="entry name" value="POLYPRENYL-PHOSPHATE TRANSPORTER"/>
    <property type="match status" value="1"/>
</dbReference>
<feature type="transmembrane region" description="Helical" evidence="1">
    <location>
        <begin position="150"/>
        <end position="180"/>
    </location>
</feature>
<dbReference type="PANTHER" id="PTHR37308">
    <property type="entry name" value="INTEGRAL MEMBRANE PROTEIN"/>
    <property type="match status" value="1"/>
</dbReference>
<feature type="transmembrane region" description="Helical" evidence="1">
    <location>
        <begin position="53"/>
        <end position="75"/>
    </location>
</feature>
<feature type="transmembrane region" description="Helical" evidence="1">
    <location>
        <begin position="113"/>
        <end position="130"/>
    </location>
</feature>
<keyword evidence="1" id="KW-1133">Transmembrane helix</keyword>
<keyword evidence="3" id="KW-1185">Reference proteome</keyword>
<feature type="transmembrane region" description="Helical" evidence="1">
    <location>
        <begin position="192"/>
        <end position="219"/>
    </location>
</feature>
<dbReference type="RefSeq" id="WP_320312720.1">
    <property type="nucleotide sequence ID" value="NZ_JAVIKH010000002.1"/>
</dbReference>
<feature type="transmembrane region" description="Helical" evidence="1">
    <location>
        <begin position="225"/>
        <end position="246"/>
    </location>
</feature>
<organism evidence="2 3">
    <name type="scientific">Candidatus Cetobacterium colombiensis</name>
    <dbReference type="NCBI Taxonomy" id="3073100"/>
    <lineage>
        <taxon>Bacteria</taxon>
        <taxon>Fusobacteriati</taxon>
        <taxon>Fusobacteriota</taxon>
        <taxon>Fusobacteriia</taxon>
        <taxon>Fusobacteriales</taxon>
        <taxon>Fusobacteriaceae</taxon>
        <taxon>Cetobacterium</taxon>
    </lineage>
</organism>
<dbReference type="Proteomes" id="UP001279681">
    <property type="component" value="Unassembled WGS sequence"/>
</dbReference>
<evidence type="ECO:0000256" key="1">
    <source>
        <dbReference type="SAM" id="Phobius"/>
    </source>
</evidence>
<keyword evidence="1" id="KW-0472">Membrane</keyword>
<comment type="caution">
    <text evidence="2">The sequence shown here is derived from an EMBL/GenBank/DDBJ whole genome shotgun (WGS) entry which is preliminary data.</text>
</comment>
<dbReference type="EMBL" id="JAVIKH010000002">
    <property type="protein sequence ID" value="MDX8335311.1"/>
    <property type="molecule type" value="Genomic_DNA"/>
</dbReference>
<name>A0ABU4W710_9FUSO</name>